<dbReference type="SUPFAM" id="SSF55424">
    <property type="entry name" value="FAD/NAD-linked reductases, dimerisation (C-terminal) domain"/>
    <property type="match status" value="1"/>
</dbReference>
<feature type="domain" description="Pyridine nucleotide-disulphide oxidoreductase dimerisation" evidence="15">
    <location>
        <begin position="361"/>
        <end position="472"/>
    </location>
</feature>
<evidence type="ECO:0000256" key="12">
    <source>
        <dbReference type="PIRSR" id="PIRSR000350-3"/>
    </source>
</evidence>
<dbReference type="VEuPathDB" id="VectorBase:PHUM369770"/>
<gene>
    <name evidence="18" type="primary">8233578</name>
    <name evidence="17" type="ORF">Phum_PHUM369770</name>
</gene>
<keyword evidence="12" id="KW-0520">NAD</keyword>
<dbReference type="InterPro" id="IPR036188">
    <property type="entry name" value="FAD/NAD-bd_sf"/>
</dbReference>
<dbReference type="GO" id="GO:0004362">
    <property type="term" value="F:glutathione-disulfide reductase (NADPH) activity"/>
    <property type="evidence" value="ECO:0007669"/>
    <property type="project" value="TreeGrafter"/>
</dbReference>
<dbReference type="OMA" id="CFDYVKP"/>
<dbReference type="FunCoup" id="E0VQ04">
    <property type="interactions" value="1663"/>
</dbReference>
<dbReference type="InterPro" id="IPR012999">
    <property type="entry name" value="Pyr_OxRdtase_I_AS"/>
</dbReference>
<evidence type="ECO:0000256" key="6">
    <source>
        <dbReference type="ARBA" id="ARBA00023002"/>
    </source>
</evidence>
<comment type="function">
    <text evidence="10">Thioredoxin system is a major player in glutathione metabolism, due to the demonstrated absence of a glutathione reductase. Functionally interacts with the Sod/Cat reactive oxidation species (ROS) defense system and thereby has a role in preadult development and life span. Lack of a glutathione reductase suggests antioxidant defense in Drosophila, and probably in related insects, differs fundamentally from that in other organisms.</text>
</comment>
<dbReference type="OrthoDB" id="5956163at2759"/>
<keyword evidence="5" id="KW-0521">NADP</keyword>
<evidence type="ECO:0000259" key="16">
    <source>
        <dbReference type="Pfam" id="PF07992"/>
    </source>
</evidence>
<dbReference type="CTD" id="8233578"/>
<feature type="binding site" evidence="12">
    <location>
        <position position="129"/>
    </location>
    <ligand>
        <name>FAD</name>
        <dbReference type="ChEBI" id="CHEBI:57692"/>
    </ligand>
</feature>
<dbReference type="RefSeq" id="XP_002428198.1">
    <property type="nucleotide sequence ID" value="XM_002428153.1"/>
</dbReference>
<dbReference type="PIRSF" id="PIRSF000350">
    <property type="entry name" value="Mercury_reductase_MerA"/>
    <property type="match status" value="1"/>
</dbReference>
<dbReference type="PANTHER" id="PTHR42737">
    <property type="entry name" value="GLUTATHIONE REDUCTASE"/>
    <property type="match status" value="1"/>
</dbReference>
<evidence type="ECO:0000313" key="19">
    <source>
        <dbReference type="Proteomes" id="UP000009046"/>
    </source>
</evidence>
<dbReference type="PRINTS" id="PR00411">
    <property type="entry name" value="PNDRDTASEI"/>
</dbReference>
<comment type="cofactor">
    <cofactor evidence="12">
        <name>FAD</name>
        <dbReference type="ChEBI" id="CHEBI:57692"/>
    </cofactor>
    <text evidence="12">Binds 1 FAD per subunit.</text>
</comment>
<dbReference type="InterPro" id="IPR001100">
    <property type="entry name" value="Pyr_nuc-diS_OxRdtase"/>
</dbReference>
<evidence type="ECO:0000256" key="3">
    <source>
        <dbReference type="ARBA" id="ARBA00022630"/>
    </source>
</evidence>
<dbReference type="PROSITE" id="PS51257">
    <property type="entry name" value="PROKAR_LIPOPROTEIN"/>
    <property type="match status" value="1"/>
</dbReference>
<sequence>MAYIEDKFDLIVIGGGSGGLACAKQASTLGASVCLIDYVTPSPKGNTWGMGGTCVNVGCIPKKLMHQAALLGEAIQDAAAYGWVINDLDKVKIDWERLKQAIQNHIKSVNWVTRVILKENKIEYINGIGKFIDKNTIEVTTKTDSKNIYGKNILIAVGGRPKYPDIPGAVEYGISSDDIFNLPSAPGKVLVVGAGYIALECAGFLNSFKFPVTVMVRSVTLRNFDQQMAHLIEKNLSDRGVTFLKETLPVKIEKNNKNLTVTYKNSKNDQIKNENFDNVLFAIGRKTSTEGLNLQAIGVKIDKESGKIIAENERTNIPNIYAVGDVLHGKPELTPVAIEAGKLLAKRLFGNSNEYMNYENIATTIFCPLEYGCVGLSEEKAIEKFGEANIEVYHTFYKPTEFFIPDKSAAQCYLKVVTMRNDPKLVLGMHFVGPSAGEIIQGYAAAMKCKFTMDQLIATVGIHPTISEEFTKLVVTKRSGIDPTPQTCCS</sequence>
<dbReference type="EC" id="1.8.1.9" evidence="2"/>
<dbReference type="PROSITE" id="PS00076">
    <property type="entry name" value="PYRIDINE_REDOX_1"/>
    <property type="match status" value="1"/>
</dbReference>
<dbReference type="NCBIfam" id="TIGR01438">
    <property type="entry name" value="TGR"/>
    <property type="match status" value="1"/>
</dbReference>
<dbReference type="KEGG" id="phu:Phum_PHUM369770"/>
<dbReference type="GO" id="GO:0045454">
    <property type="term" value="P:cell redox homeostasis"/>
    <property type="evidence" value="ECO:0007669"/>
    <property type="project" value="InterPro"/>
</dbReference>
<feature type="binding site" evidence="12">
    <location>
        <position position="63"/>
    </location>
    <ligand>
        <name>FAD</name>
        <dbReference type="ChEBI" id="CHEBI:57692"/>
    </ligand>
</feature>
<feature type="binding site" evidence="12">
    <location>
        <begin position="193"/>
        <end position="200"/>
    </location>
    <ligand>
        <name>NAD(+)</name>
        <dbReference type="ChEBI" id="CHEBI:57540"/>
    </ligand>
</feature>
<reference evidence="17" key="1">
    <citation type="submission" date="2007-04" db="EMBL/GenBank/DDBJ databases">
        <title>Annotation of Pediculus humanus corporis strain USDA.</title>
        <authorList>
            <person name="Kirkness E."/>
            <person name="Hannick L."/>
            <person name="Hass B."/>
            <person name="Bruggner R."/>
            <person name="Lawson D."/>
            <person name="Bidwell S."/>
            <person name="Joardar V."/>
            <person name="Caler E."/>
            <person name="Walenz B."/>
            <person name="Inman J."/>
            <person name="Schobel S."/>
            <person name="Galinsky K."/>
            <person name="Amedeo P."/>
            <person name="Strausberg R."/>
        </authorList>
    </citation>
    <scope>NUCLEOTIDE SEQUENCE</scope>
    <source>
        <strain evidence="17">USDA</strain>
    </source>
</reference>
<evidence type="ECO:0000256" key="2">
    <source>
        <dbReference type="ARBA" id="ARBA00012610"/>
    </source>
</evidence>
<dbReference type="Gene3D" id="3.50.50.60">
    <property type="entry name" value="FAD/NAD(P)-binding domain"/>
    <property type="match status" value="2"/>
</dbReference>
<feature type="binding site" evidence="12">
    <location>
        <position position="325"/>
    </location>
    <ligand>
        <name>FAD</name>
        <dbReference type="ChEBI" id="CHEBI:57692"/>
    </ligand>
</feature>
<evidence type="ECO:0000313" key="17">
    <source>
        <dbReference type="EMBL" id="EEB15460.1"/>
    </source>
</evidence>
<keyword evidence="12" id="KW-0547">Nucleotide-binding</keyword>
<dbReference type="eggNOG" id="KOG4716">
    <property type="taxonomic scope" value="Eukaryota"/>
</dbReference>
<feature type="binding site" evidence="12">
    <location>
        <position position="284"/>
    </location>
    <ligand>
        <name>NAD(+)</name>
        <dbReference type="ChEBI" id="CHEBI:57540"/>
    </ligand>
</feature>
<evidence type="ECO:0000256" key="5">
    <source>
        <dbReference type="ARBA" id="ARBA00022857"/>
    </source>
</evidence>
<keyword evidence="6 14" id="KW-0560">Oxidoreductase</keyword>
<proteinExistence type="inferred from homology"/>
<dbReference type="GO" id="GO:0006749">
    <property type="term" value="P:glutathione metabolic process"/>
    <property type="evidence" value="ECO:0007669"/>
    <property type="project" value="TreeGrafter"/>
</dbReference>
<dbReference type="PRINTS" id="PR00368">
    <property type="entry name" value="FADPNR"/>
</dbReference>
<evidence type="ECO:0000313" key="18">
    <source>
        <dbReference type="EnsemblMetazoa" id="PHUM369770-PA"/>
    </source>
</evidence>
<dbReference type="HOGENOM" id="CLU_016755_2_4_1"/>
<feature type="active site" description="Proton acceptor" evidence="11">
    <location>
        <position position="463"/>
    </location>
</feature>
<dbReference type="InterPro" id="IPR016156">
    <property type="entry name" value="FAD/NAD-linked_Rdtase_dimer_sf"/>
</dbReference>
<dbReference type="EMBL" id="AAZO01004304">
    <property type="status" value="NOT_ANNOTATED_CDS"/>
    <property type="molecule type" value="Genomic_DNA"/>
</dbReference>
<dbReference type="SUPFAM" id="SSF51905">
    <property type="entry name" value="FAD/NAD(P)-binding domain"/>
    <property type="match status" value="1"/>
</dbReference>
<dbReference type="InParanoid" id="E0VQ04"/>
<dbReference type="EnsemblMetazoa" id="PHUM369770-RA">
    <property type="protein sequence ID" value="PHUM369770-PA"/>
    <property type="gene ID" value="PHUM369770"/>
</dbReference>
<evidence type="ECO:0000256" key="8">
    <source>
        <dbReference type="ARBA" id="ARBA00023284"/>
    </source>
</evidence>
<evidence type="ECO:0000256" key="9">
    <source>
        <dbReference type="ARBA" id="ARBA00048132"/>
    </source>
</evidence>
<evidence type="ECO:0000256" key="13">
    <source>
        <dbReference type="PIRSR" id="PIRSR000350-4"/>
    </source>
</evidence>
<name>E0VQ04_PEDHC</name>
<evidence type="ECO:0000256" key="4">
    <source>
        <dbReference type="ARBA" id="ARBA00022827"/>
    </source>
</evidence>
<reference evidence="17" key="2">
    <citation type="submission" date="2007-04" db="EMBL/GenBank/DDBJ databases">
        <title>The genome of the human body louse.</title>
        <authorList>
            <consortium name="The Human Body Louse Genome Consortium"/>
            <person name="Kirkness E."/>
            <person name="Walenz B."/>
            <person name="Hass B."/>
            <person name="Bruggner R."/>
            <person name="Strausberg R."/>
        </authorList>
    </citation>
    <scope>NUCLEOTIDE SEQUENCE</scope>
    <source>
        <strain evidence="17">USDA</strain>
    </source>
</reference>
<feature type="domain" description="FAD/NAD(P)-binding" evidence="16">
    <location>
        <begin position="8"/>
        <end position="341"/>
    </location>
</feature>
<dbReference type="Pfam" id="PF02852">
    <property type="entry name" value="Pyr_redox_dim"/>
    <property type="match status" value="1"/>
</dbReference>
<keyword evidence="4 12" id="KW-0274">FAD</keyword>
<evidence type="ECO:0000256" key="11">
    <source>
        <dbReference type="PIRSR" id="PIRSR000350-2"/>
    </source>
</evidence>
<feature type="disulfide bond" description="Redox-active" evidence="13">
    <location>
        <begin position="54"/>
        <end position="59"/>
    </location>
</feature>
<dbReference type="FunFam" id="3.30.390.30:FF:000004">
    <property type="entry name" value="Thioredoxin reductase 1, cytoplasmic"/>
    <property type="match status" value="1"/>
</dbReference>
<dbReference type="Proteomes" id="UP000009046">
    <property type="component" value="Unassembled WGS sequence"/>
</dbReference>
<dbReference type="EMBL" id="DS235387">
    <property type="protein sequence ID" value="EEB15460.1"/>
    <property type="molecule type" value="Genomic_DNA"/>
</dbReference>
<evidence type="ECO:0000256" key="1">
    <source>
        <dbReference type="ARBA" id="ARBA00007532"/>
    </source>
</evidence>
<comment type="similarity">
    <text evidence="1 14">Belongs to the class-I pyridine nucleotide-disulfide oxidoreductase family.</text>
</comment>
<accession>E0VQ04</accession>
<dbReference type="InterPro" id="IPR006338">
    <property type="entry name" value="Thioredoxin/glutathione_Rdtase"/>
</dbReference>
<dbReference type="AlphaFoldDB" id="E0VQ04"/>
<dbReference type="GeneID" id="8233578"/>
<dbReference type="Pfam" id="PF07992">
    <property type="entry name" value="Pyr_redox_2"/>
    <property type="match status" value="1"/>
</dbReference>
<reference evidence="18" key="3">
    <citation type="submission" date="2021-02" db="UniProtKB">
        <authorList>
            <consortium name="EnsemblMetazoa"/>
        </authorList>
    </citation>
    <scope>IDENTIFICATION</scope>
    <source>
        <strain evidence="18">USDA</strain>
    </source>
</reference>
<dbReference type="GO" id="GO:0034599">
    <property type="term" value="P:cellular response to oxidative stress"/>
    <property type="evidence" value="ECO:0007669"/>
    <property type="project" value="TreeGrafter"/>
</dbReference>
<organism>
    <name type="scientific">Pediculus humanus subsp. corporis</name>
    <name type="common">Body louse</name>
    <dbReference type="NCBI Taxonomy" id="121224"/>
    <lineage>
        <taxon>Eukaryota</taxon>
        <taxon>Metazoa</taxon>
        <taxon>Ecdysozoa</taxon>
        <taxon>Arthropoda</taxon>
        <taxon>Hexapoda</taxon>
        <taxon>Insecta</taxon>
        <taxon>Pterygota</taxon>
        <taxon>Neoptera</taxon>
        <taxon>Paraneoptera</taxon>
        <taxon>Psocodea</taxon>
        <taxon>Troctomorpha</taxon>
        <taxon>Phthiraptera</taxon>
        <taxon>Anoplura</taxon>
        <taxon>Pediculidae</taxon>
        <taxon>Pediculus</taxon>
    </lineage>
</organism>
<dbReference type="STRING" id="121224.E0VQ04"/>
<protein>
    <recommendedName>
        <fullName evidence="2">thioredoxin-disulfide reductase (NADPH)</fullName>
        <ecNumber evidence="2">1.8.1.9</ecNumber>
    </recommendedName>
</protein>
<dbReference type="InterPro" id="IPR046952">
    <property type="entry name" value="GSHR/TRXR-like"/>
</dbReference>
<evidence type="ECO:0000256" key="14">
    <source>
        <dbReference type="RuleBase" id="RU003691"/>
    </source>
</evidence>
<dbReference type="PANTHER" id="PTHR42737:SF7">
    <property type="entry name" value="THIOREDOXIN-DISULFIDE REDUCTASE"/>
    <property type="match status" value="1"/>
</dbReference>
<dbReference type="GO" id="GO:0005739">
    <property type="term" value="C:mitochondrion"/>
    <property type="evidence" value="ECO:0007669"/>
    <property type="project" value="TreeGrafter"/>
</dbReference>
<dbReference type="FunFam" id="3.50.50.60:FF:000190">
    <property type="entry name" value="Thioredoxin reductase"/>
    <property type="match status" value="1"/>
</dbReference>
<dbReference type="GO" id="GO:0005829">
    <property type="term" value="C:cytosol"/>
    <property type="evidence" value="ECO:0007669"/>
    <property type="project" value="TreeGrafter"/>
</dbReference>
<comment type="catalytic activity">
    <reaction evidence="9">
        <text>[thioredoxin]-dithiol + NADP(+) = [thioredoxin]-disulfide + NADPH + H(+)</text>
        <dbReference type="Rhea" id="RHEA:20345"/>
        <dbReference type="Rhea" id="RHEA-COMP:10698"/>
        <dbReference type="Rhea" id="RHEA-COMP:10700"/>
        <dbReference type="ChEBI" id="CHEBI:15378"/>
        <dbReference type="ChEBI" id="CHEBI:29950"/>
        <dbReference type="ChEBI" id="CHEBI:50058"/>
        <dbReference type="ChEBI" id="CHEBI:57783"/>
        <dbReference type="ChEBI" id="CHEBI:58349"/>
        <dbReference type="EC" id="1.8.1.9"/>
    </reaction>
</comment>
<evidence type="ECO:0000256" key="10">
    <source>
        <dbReference type="ARBA" id="ARBA00054062"/>
    </source>
</evidence>
<dbReference type="InterPro" id="IPR004099">
    <property type="entry name" value="Pyr_nucl-diS_OxRdtase_dimer"/>
</dbReference>
<keyword evidence="8 14" id="KW-0676">Redox-active center</keyword>
<evidence type="ECO:0000259" key="15">
    <source>
        <dbReference type="Pfam" id="PF02852"/>
    </source>
</evidence>
<evidence type="ECO:0000256" key="7">
    <source>
        <dbReference type="ARBA" id="ARBA00023157"/>
    </source>
</evidence>
<keyword evidence="3 14" id="KW-0285">Flavoprotein</keyword>
<keyword evidence="7" id="KW-1015">Disulfide bond</keyword>
<keyword evidence="19" id="KW-1185">Reference proteome</keyword>
<dbReference type="GO" id="GO:0050660">
    <property type="term" value="F:flavin adenine dinucleotide binding"/>
    <property type="evidence" value="ECO:0007669"/>
    <property type="project" value="InterPro"/>
</dbReference>
<dbReference type="InterPro" id="IPR023753">
    <property type="entry name" value="FAD/NAD-binding_dom"/>
</dbReference>
<dbReference type="GO" id="GO:0004791">
    <property type="term" value="F:thioredoxin-disulfide reductase (NADPH) activity"/>
    <property type="evidence" value="ECO:0007669"/>
    <property type="project" value="UniProtKB-EC"/>
</dbReference>
<dbReference type="Gene3D" id="3.30.390.30">
    <property type="match status" value="1"/>
</dbReference>